<dbReference type="Proteomes" id="UP000761411">
    <property type="component" value="Unassembled WGS sequence"/>
</dbReference>
<dbReference type="EMBL" id="QTKX01000002">
    <property type="protein sequence ID" value="MBS8265533.1"/>
    <property type="molecule type" value="Genomic_DNA"/>
</dbReference>
<protein>
    <submittedName>
        <fullName evidence="1">Uncharacterized protein</fullName>
    </submittedName>
</protein>
<organism evidence="1 2">
    <name type="scientific">Mesobacillus boroniphilus</name>
    <dbReference type="NCBI Taxonomy" id="308892"/>
    <lineage>
        <taxon>Bacteria</taxon>
        <taxon>Bacillati</taxon>
        <taxon>Bacillota</taxon>
        <taxon>Bacilli</taxon>
        <taxon>Bacillales</taxon>
        <taxon>Bacillaceae</taxon>
        <taxon>Mesobacillus</taxon>
    </lineage>
</organism>
<name>A0A944CPI4_9BACI</name>
<sequence>MGSLKKDDYVKQQQNAPHTLYEGRFFYFVKLAETPDQIGLHGEKQTNEIVKNFINKSIKQVHIVQTV</sequence>
<dbReference type="AlphaFoldDB" id="A0A944CPI4"/>
<reference evidence="1 2" key="1">
    <citation type="journal article" date="2021" name="Microorganisms">
        <title>Bacterial Dimethylsulfoniopropionate Biosynthesis in the East China Sea.</title>
        <authorList>
            <person name="Liu J."/>
            <person name="Zhang Y."/>
            <person name="Liu J."/>
            <person name="Zhong H."/>
            <person name="Williams B.T."/>
            <person name="Zheng Y."/>
            <person name="Curson A.R.J."/>
            <person name="Sun C."/>
            <person name="Sun H."/>
            <person name="Song D."/>
            <person name="Wagner Mackenzie B."/>
            <person name="Bermejo Martinez A."/>
            <person name="Todd J.D."/>
            <person name="Zhang X.H."/>
        </authorList>
    </citation>
    <scope>NUCLEOTIDE SEQUENCE [LARGE SCALE GENOMIC DNA]</scope>
    <source>
        <strain evidence="1 2">ESS08</strain>
    </source>
</reference>
<comment type="caution">
    <text evidence="1">The sequence shown here is derived from an EMBL/GenBank/DDBJ whole genome shotgun (WGS) entry which is preliminary data.</text>
</comment>
<gene>
    <name evidence="1" type="ORF">DYI25_13985</name>
</gene>
<accession>A0A944CPI4</accession>
<evidence type="ECO:0000313" key="1">
    <source>
        <dbReference type="EMBL" id="MBS8265533.1"/>
    </source>
</evidence>
<evidence type="ECO:0000313" key="2">
    <source>
        <dbReference type="Proteomes" id="UP000761411"/>
    </source>
</evidence>
<proteinExistence type="predicted"/>
<keyword evidence="2" id="KW-1185">Reference proteome</keyword>